<evidence type="ECO:0000259" key="3">
    <source>
        <dbReference type="PROSITE" id="PS50110"/>
    </source>
</evidence>
<dbReference type="PANTHER" id="PTHR44591:SF3">
    <property type="entry name" value="RESPONSE REGULATORY DOMAIN-CONTAINING PROTEIN"/>
    <property type="match status" value="1"/>
</dbReference>
<feature type="modified residue" description="4-aspartylphosphate" evidence="2">
    <location>
        <position position="56"/>
    </location>
</feature>
<dbReference type="InterPro" id="IPR011006">
    <property type="entry name" value="CheY-like_superfamily"/>
</dbReference>
<gene>
    <name evidence="4" type="ORF">SAMN02745752_01423</name>
</gene>
<dbReference type="STRING" id="1122209.SAMN02745752_01423"/>
<feature type="domain" description="Response regulatory" evidence="3">
    <location>
        <begin position="5"/>
        <end position="123"/>
    </location>
</feature>
<accession>A0A1K1WKS3</accession>
<keyword evidence="5" id="KW-1185">Reference proteome</keyword>
<dbReference type="InterPro" id="IPR050595">
    <property type="entry name" value="Bact_response_regulator"/>
</dbReference>
<dbReference type="InterPro" id="IPR001789">
    <property type="entry name" value="Sig_transdc_resp-reg_receiver"/>
</dbReference>
<dbReference type="Proteomes" id="UP000182350">
    <property type="component" value="Unassembled WGS sequence"/>
</dbReference>
<dbReference type="SUPFAM" id="SSF52172">
    <property type="entry name" value="CheY-like"/>
    <property type="match status" value="1"/>
</dbReference>
<evidence type="ECO:0000313" key="4">
    <source>
        <dbReference type="EMBL" id="SFX37855.1"/>
    </source>
</evidence>
<dbReference type="PANTHER" id="PTHR44591">
    <property type="entry name" value="STRESS RESPONSE REGULATOR PROTEIN 1"/>
    <property type="match status" value="1"/>
</dbReference>
<dbReference type="AlphaFoldDB" id="A0A1K1WKS3"/>
<evidence type="ECO:0000256" key="2">
    <source>
        <dbReference type="PROSITE-ProRule" id="PRU00169"/>
    </source>
</evidence>
<dbReference type="PROSITE" id="PS50110">
    <property type="entry name" value="RESPONSE_REGULATORY"/>
    <property type="match status" value="1"/>
</dbReference>
<proteinExistence type="predicted"/>
<dbReference type="EMBL" id="FPJW01000004">
    <property type="protein sequence ID" value="SFX37855.1"/>
    <property type="molecule type" value="Genomic_DNA"/>
</dbReference>
<dbReference type="GO" id="GO:0000160">
    <property type="term" value="P:phosphorelay signal transduction system"/>
    <property type="evidence" value="ECO:0007669"/>
    <property type="project" value="InterPro"/>
</dbReference>
<evidence type="ECO:0000313" key="5">
    <source>
        <dbReference type="Proteomes" id="UP000182350"/>
    </source>
</evidence>
<dbReference type="RefSeq" id="WP_072325670.1">
    <property type="nucleotide sequence ID" value="NZ_FPJW01000004.1"/>
</dbReference>
<reference evidence="4 5" key="1">
    <citation type="submission" date="2016-11" db="EMBL/GenBank/DDBJ databases">
        <authorList>
            <person name="Jaros S."/>
            <person name="Januszkiewicz K."/>
            <person name="Wedrychowicz H."/>
        </authorList>
    </citation>
    <scope>NUCLEOTIDE SEQUENCE [LARGE SCALE GENOMIC DNA]</scope>
    <source>
        <strain evidence="4 5">DSM 21637</strain>
    </source>
</reference>
<dbReference type="SMART" id="SM00448">
    <property type="entry name" value="REC"/>
    <property type="match status" value="1"/>
</dbReference>
<dbReference type="Pfam" id="PF00072">
    <property type="entry name" value="Response_reg"/>
    <property type="match status" value="1"/>
</dbReference>
<name>A0A1K1WKS3_9GAMM</name>
<dbReference type="OrthoDB" id="9800897at2"/>
<sequence length="270" mass="29707">MTTIRILSIDDDKFIRELIDKTLRSELKGFEIHQAENGKKAQQLLQNHSFDLVLCDWEMPEMTGIELLKWVRKQETLKAQPFVLITSLDQKEHVVEAGKAGVSDYLSKPFSPKQLIDKVMKQLIKSGRVSREEAMSLMRKDRIAAAGGAELLAGGGAPRAAAPARRSKGKGLLNWDQQRCPVAIREINREEALLTLKTPKGFPSLGGQVQLLLAAGTDEAPVRISVPALVYSLQLAEKTAECDTAHLRIQLQPESAEAAAQLAKVLLLVG</sequence>
<evidence type="ECO:0000256" key="1">
    <source>
        <dbReference type="ARBA" id="ARBA00022553"/>
    </source>
</evidence>
<protein>
    <submittedName>
        <fullName evidence="4">Response regulator receiver domain-containing protein</fullName>
    </submittedName>
</protein>
<organism evidence="4 5">
    <name type="scientific">Marinospirillum alkaliphilum DSM 21637</name>
    <dbReference type="NCBI Taxonomy" id="1122209"/>
    <lineage>
        <taxon>Bacteria</taxon>
        <taxon>Pseudomonadati</taxon>
        <taxon>Pseudomonadota</taxon>
        <taxon>Gammaproteobacteria</taxon>
        <taxon>Oceanospirillales</taxon>
        <taxon>Oceanospirillaceae</taxon>
        <taxon>Marinospirillum</taxon>
    </lineage>
</organism>
<dbReference type="Gene3D" id="3.40.50.2300">
    <property type="match status" value="1"/>
</dbReference>
<keyword evidence="1 2" id="KW-0597">Phosphoprotein</keyword>